<dbReference type="GO" id="GO:0004222">
    <property type="term" value="F:metalloendopeptidase activity"/>
    <property type="evidence" value="ECO:0007669"/>
    <property type="project" value="InterPro"/>
</dbReference>
<evidence type="ECO:0000313" key="13">
    <source>
        <dbReference type="WBParaSite" id="L893_g32024.t1"/>
    </source>
</evidence>
<keyword evidence="12" id="KW-1185">Reference proteome</keyword>
<feature type="chain" id="PRO_5009314212" evidence="9">
    <location>
        <begin position="22"/>
        <end position="159"/>
    </location>
</feature>
<evidence type="ECO:0000256" key="6">
    <source>
        <dbReference type="ARBA" id="ARBA00022801"/>
    </source>
</evidence>
<accession>A0A1I8A2V0</accession>
<keyword evidence="5 9" id="KW-0732">Signal</keyword>
<name>A0A1I8A2V0_9BILA</name>
<keyword evidence="6" id="KW-0378">Hydrolase</keyword>
<evidence type="ECO:0000259" key="11">
    <source>
        <dbReference type="Pfam" id="PF01471"/>
    </source>
</evidence>
<dbReference type="GO" id="GO:0006508">
    <property type="term" value="P:proteolysis"/>
    <property type="evidence" value="ECO:0007669"/>
    <property type="project" value="UniProtKB-KW"/>
</dbReference>
<evidence type="ECO:0000313" key="12">
    <source>
        <dbReference type="Proteomes" id="UP000095287"/>
    </source>
</evidence>
<dbReference type="AlphaFoldDB" id="A0A1I8A2V0"/>
<evidence type="ECO:0000256" key="8">
    <source>
        <dbReference type="ARBA" id="ARBA00023049"/>
    </source>
</evidence>
<evidence type="ECO:0000256" key="5">
    <source>
        <dbReference type="ARBA" id="ARBA00022729"/>
    </source>
</evidence>
<dbReference type="InterPro" id="IPR024079">
    <property type="entry name" value="MetalloPept_cat_dom_sf"/>
</dbReference>
<dbReference type="InterPro" id="IPR001818">
    <property type="entry name" value="Pept_M10_metallopeptidase"/>
</dbReference>
<proteinExistence type="inferred from homology"/>
<reference evidence="13" key="1">
    <citation type="submission" date="2016-11" db="UniProtKB">
        <authorList>
            <consortium name="WormBaseParasite"/>
        </authorList>
    </citation>
    <scope>IDENTIFICATION</scope>
</reference>
<dbReference type="Gene3D" id="3.40.390.10">
    <property type="entry name" value="Collagenase (Catalytic Domain)"/>
    <property type="match status" value="1"/>
</dbReference>
<evidence type="ECO:0000256" key="9">
    <source>
        <dbReference type="SAM" id="SignalP"/>
    </source>
</evidence>
<dbReference type="PANTHER" id="PTHR10201">
    <property type="entry name" value="MATRIX METALLOPROTEINASE"/>
    <property type="match status" value="1"/>
</dbReference>
<comment type="similarity">
    <text evidence="2">Belongs to the peptidase M10A family.</text>
</comment>
<feature type="signal peptide" evidence="9">
    <location>
        <begin position="1"/>
        <end position="21"/>
    </location>
</feature>
<organism evidence="12 13">
    <name type="scientific">Steinernema glaseri</name>
    <dbReference type="NCBI Taxonomy" id="37863"/>
    <lineage>
        <taxon>Eukaryota</taxon>
        <taxon>Metazoa</taxon>
        <taxon>Ecdysozoa</taxon>
        <taxon>Nematoda</taxon>
        <taxon>Chromadorea</taxon>
        <taxon>Rhabditida</taxon>
        <taxon>Tylenchina</taxon>
        <taxon>Panagrolaimomorpha</taxon>
        <taxon>Strongyloidoidea</taxon>
        <taxon>Steinernematidae</taxon>
        <taxon>Steinernema</taxon>
    </lineage>
</organism>
<feature type="domain" description="Peptidase M10 metallopeptidase" evidence="10">
    <location>
        <begin position="105"/>
        <end position="153"/>
    </location>
</feature>
<dbReference type="SUPFAM" id="SSF55486">
    <property type="entry name" value="Metalloproteases ('zincins'), catalytic domain"/>
    <property type="match status" value="1"/>
</dbReference>
<keyword evidence="3" id="KW-0645">Protease</keyword>
<evidence type="ECO:0000256" key="3">
    <source>
        <dbReference type="ARBA" id="ARBA00022670"/>
    </source>
</evidence>
<feature type="domain" description="Peptidoglycan binding-like" evidence="11">
    <location>
        <begin position="31"/>
        <end position="80"/>
    </location>
</feature>
<keyword evidence="8" id="KW-0482">Metalloprotease</keyword>
<comment type="cofactor">
    <cofactor evidence="1">
        <name>Zn(2+)</name>
        <dbReference type="ChEBI" id="CHEBI:29105"/>
    </cofactor>
</comment>
<dbReference type="Pfam" id="PF00413">
    <property type="entry name" value="Peptidase_M10"/>
    <property type="match status" value="1"/>
</dbReference>
<dbReference type="GO" id="GO:0030574">
    <property type="term" value="P:collagen catabolic process"/>
    <property type="evidence" value="ECO:0007669"/>
    <property type="project" value="TreeGrafter"/>
</dbReference>
<sequence length="159" mass="18576">MLNSWRLNLFLLFLILCSSLSIDIEDSEISYLESYGYIDADITVAALRTDDFYSEKIREFQEMLALPLTGVMDTATKNMMKAPRCGLRDKEVRRGKRDRSRVMRKWPKKALTYWVKNAPISDNNYDEVRREIKKAFKAWEDVMGLTIEEKESSNGMDVD</sequence>
<protein>
    <submittedName>
        <fullName evidence="13">PG_binding_1 domain-containing protein</fullName>
    </submittedName>
</protein>
<dbReference type="GO" id="GO:0031012">
    <property type="term" value="C:extracellular matrix"/>
    <property type="evidence" value="ECO:0007669"/>
    <property type="project" value="InterPro"/>
</dbReference>
<dbReference type="InterPro" id="IPR036365">
    <property type="entry name" value="PGBD-like_sf"/>
</dbReference>
<dbReference type="Proteomes" id="UP000095287">
    <property type="component" value="Unplaced"/>
</dbReference>
<evidence type="ECO:0000256" key="4">
    <source>
        <dbReference type="ARBA" id="ARBA00022723"/>
    </source>
</evidence>
<dbReference type="Pfam" id="PF01471">
    <property type="entry name" value="PG_binding_1"/>
    <property type="match status" value="1"/>
</dbReference>
<dbReference type="GO" id="GO:0008270">
    <property type="term" value="F:zinc ion binding"/>
    <property type="evidence" value="ECO:0007669"/>
    <property type="project" value="InterPro"/>
</dbReference>
<dbReference type="PANTHER" id="PTHR10201:SF291">
    <property type="entry name" value="MATRIX METALLOPROTEINASE 1, ISOFORM C-RELATED"/>
    <property type="match status" value="1"/>
</dbReference>
<evidence type="ECO:0000256" key="7">
    <source>
        <dbReference type="ARBA" id="ARBA00022833"/>
    </source>
</evidence>
<evidence type="ECO:0000256" key="2">
    <source>
        <dbReference type="ARBA" id="ARBA00010370"/>
    </source>
</evidence>
<dbReference type="GO" id="GO:0030198">
    <property type="term" value="P:extracellular matrix organization"/>
    <property type="evidence" value="ECO:0007669"/>
    <property type="project" value="TreeGrafter"/>
</dbReference>
<dbReference type="WBParaSite" id="L893_g32024.t1">
    <property type="protein sequence ID" value="L893_g32024.t1"/>
    <property type="gene ID" value="L893_g32024"/>
</dbReference>
<dbReference type="InterPro" id="IPR002477">
    <property type="entry name" value="Peptidoglycan-bd-like"/>
</dbReference>
<dbReference type="SUPFAM" id="SSF47090">
    <property type="entry name" value="PGBD-like"/>
    <property type="match status" value="1"/>
</dbReference>
<keyword evidence="7" id="KW-0862">Zinc</keyword>
<keyword evidence="4" id="KW-0479">Metal-binding</keyword>
<evidence type="ECO:0000256" key="1">
    <source>
        <dbReference type="ARBA" id="ARBA00001947"/>
    </source>
</evidence>
<evidence type="ECO:0000259" key="10">
    <source>
        <dbReference type="Pfam" id="PF00413"/>
    </source>
</evidence>